<reference evidence="2 3" key="1">
    <citation type="journal article" date="2013" name="PLoS ONE">
        <title>Genomic and secretomic analyses reveal unique features of the lignocellulolytic enzyme system of Penicillium decumbens.</title>
        <authorList>
            <person name="Liu G."/>
            <person name="Zhang L."/>
            <person name="Wei X."/>
            <person name="Zou G."/>
            <person name="Qin Y."/>
            <person name="Ma L."/>
            <person name="Li J."/>
            <person name="Zheng H."/>
            <person name="Wang S."/>
            <person name="Wang C."/>
            <person name="Xun L."/>
            <person name="Zhao G.-P."/>
            <person name="Zhou Z."/>
            <person name="Qu Y."/>
        </authorList>
    </citation>
    <scope>NUCLEOTIDE SEQUENCE [LARGE SCALE GENOMIC DNA]</scope>
    <source>
        <strain evidence="3">114-2 / CGMCC 5302</strain>
    </source>
</reference>
<dbReference type="Proteomes" id="UP000019376">
    <property type="component" value="Unassembled WGS sequence"/>
</dbReference>
<dbReference type="SUPFAM" id="SSF53335">
    <property type="entry name" value="S-adenosyl-L-methionine-dependent methyltransferases"/>
    <property type="match status" value="1"/>
</dbReference>
<dbReference type="GO" id="GO:0032259">
    <property type="term" value="P:methylation"/>
    <property type="evidence" value="ECO:0007669"/>
    <property type="project" value="InterPro"/>
</dbReference>
<dbReference type="PhylomeDB" id="S7ZBM1"/>
<dbReference type="OrthoDB" id="269872at2759"/>
<evidence type="ECO:0000256" key="1">
    <source>
        <dbReference type="SAM" id="MobiDB-lite"/>
    </source>
</evidence>
<dbReference type="AlphaFoldDB" id="S7ZBM1"/>
<feature type="region of interest" description="Disordered" evidence="1">
    <location>
        <begin position="250"/>
        <end position="355"/>
    </location>
</feature>
<feature type="compositionally biased region" description="Polar residues" evidence="1">
    <location>
        <begin position="293"/>
        <end position="310"/>
    </location>
</feature>
<dbReference type="Gene3D" id="1.10.8.10">
    <property type="entry name" value="DNA helicase RuvA subunit, C-terminal domain"/>
    <property type="match status" value="1"/>
</dbReference>
<evidence type="ECO:0000313" key="2">
    <source>
        <dbReference type="EMBL" id="EPS26086.1"/>
    </source>
</evidence>
<gene>
    <name evidence="2" type="ORF">PDE_01022</name>
</gene>
<feature type="compositionally biased region" description="Basic and acidic residues" evidence="1">
    <location>
        <begin position="141"/>
        <end position="162"/>
    </location>
</feature>
<dbReference type="GO" id="GO:0008168">
    <property type="term" value="F:methyltransferase activity"/>
    <property type="evidence" value="ECO:0007669"/>
    <property type="project" value="InterPro"/>
</dbReference>
<feature type="region of interest" description="Disordered" evidence="1">
    <location>
        <begin position="141"/>
        <end position="171"/>
    </location>
</feature>
<keyword evidence="3" id="KW-1185">Reference proteome</keyword>
<dbReference type="PROSITE" id="PS00092">
    <property type="entry name" value="N6_MTASE"/>
    <property type="match status" value="1"/>
</dbReference>
<dbReference type="InterPro" id="IPR050320">
    <property type="entry name" value="N5-glutamine_MTase"/>
</dbReference>
<dbReference type="InterPro" id="IPR029063">
    <property type="entry name" value="SAM-dependent_MTases_sf"/>
</dbReference>
<dbReference type="eggNOG" id="KOG2904">
    <property type="taxonomic scope" value="Eukaryota"/>
</dbReference>
<dbReference type="Gene3D" id="3.40.50.150">
    <property type="entry name" value="Vaccinia Virus protein VP39"/>
    <property type="match status" value="1"/>
</dbReference>
<dbReference type="PANTHER" id="PTHR18895:SF74">
    <property type="entry name" value="MTRF1L RELEASE FACTOR GLUTAMINE METHYLTRANSFERASE"/>
    <property type="match status" value="1"/>
</dbReference>
<dbReference type="HOGENOM" id="CLU_018398_0_1_1"/>
<name>S7ZBM1_PENO1</name>
<dbReference type="GO" id="GO:0003676">
    <property type="term" value="F:nucleic acid binding"/>
    <property type="evidence" value="ECO:0007669"/>
    <property type="project" value="InterPro"/>
</dbReference>
<evidence type="ECO:0000313" key="3">
    <source>
        <dbReference type="Proteomes" id="UP000019376"/>
    </source>
</evidence>
<proteinExistence type="predicted"/>
<dbReference type="InterPro" id="IPR002052">
    <property type="entry name" value="DNA_methylase_N6_adenine_CS"/>
</dbReference>
<dbReference type="PANTHER" id="PTHR18895">
    <property type="entry name" value="HEMK METHYLTRANSFERASE"/>
    <property type="match status" value="1"/>
</dbReference>
<sequence>MPRLPTLLLLQASRENPLLPLLLKECRSLPSARAELRWLRERVVRDYTQPPSLADPIARMPRQGQNMRLGKELGIDADVDAESVLWKMCQRRASGVPLQYILGDQPFGDLEILCQRGVLIPRADTEAYTYEAARLVEQRWKESEKQRQMQKNRNERGDKDDPTIPPGCTSSPQPLRILDLCTGTGCIALLLHALLAGSSQAPRPLQILGVDLSPTAVRLARRNREHNVRLNGLEARAREEVEFRRGDVLKSNAKHEHAHQQGHEHSNENGDGIENAHAQVDLGDIHTRPIKSTKITSTRTATSNGPSSRAGNRDGHVPSVENLLSSFFHHHPLHSTSPSPSPSTTTPTAKQESLPKIDLLISNPPYISASDFHNGTTARSVRLFEPRLALVPPLLTRPHEKNPINLQKFKGLRTEPAHAQPPDHPEDIFYRHILQLAHKVQAGITVLECGDRLQAERVVGLFRETVRKVVSSSSLDGMDEHDPGTDTDGSYAVEIWPSREEDLCANGFHPRDGSRCVIIQRR</sequence>
<dbReference type="EMBL" id="KB644408">
    <property type="protein sequence ID" value="EPS26086.1"/>
    <property type="molecule type" value="Genomic_DNA"/>
</dbReference>
<dbReference type="GO" id="GO:0005739">
    <property type="term" value="C:mitochondrion"/>
    <property type="evidence" value="ECO:0007669"/>
    <property type="project" value="TreeGrafter"/>
</dbReference>
<dbReference type="CDD" id="cd02440">
    <property type="entry name" value="AdoMet_MTases"/>
    <property type="match status" value="1"/>
</dbReference>
<feature type="compositionally biased region" description="Low complexity" evidence="1">
    <location>
        <begin position="334"/>
        <end position="348"/>
    </location>
</feature>
<evidence type="ECO:0008006" key="4">
    <source>
        <dbReference type="Google" id="ProtNLM"/>
    </source>
</evidence>
<protein>
    <recommendedName>
        <fullName evidence="4">Methyltransferase domain-containing protein</fullName>
    </recommendedName>
</protein>
<organism evidence="2 3">
    <name type="scientific">Penicillium oxalicum (strain 114-2 / CGMCC 5302)</name>
    <name type="common">Penicillium decumbens</name>
    <dbReference type="NCBI Taxonomy" id="933388"/>
    <lineage>
        <taxon>Eukaryota</taxon>
        <taxon>Fungi</taxon>
        <taxon>Dikarya</taxon>
        <taxon>Ascomycota</taxon>
        <taxon>Pezizomycotina</taxon>
        <taxon>Eurotiomycetes</taxon>
        <taxon>Eurotiomycetidae</taxon>
        <taxon>Eurotiales</taxon>
        <taxon>Aspergillaceae</taxon>
        <taxon>Penicillium</taxon>
    </lineage>
</organism>
<dbReference type="STRING" id="933388.S7ZBM1"/>
<feature type="compositionally biased region" description="Basic and acidic residues" evidence="1">
    <location>
        <begin position="250"/>
        <end position="268"/>
    </location>
</feature>
<accession>S7ZBM1</accession>